<name>A0A1T4VCR0_9FIRM</name>
<evidence type="ECO:0000256" key="1">
    <source>
        <dbReference type="SAM" id="SignalP"/>
    </source>
</evidence>
<proteinExistence type="predicted"/>
<keyword evidence="1" id="KW-0732">Signal</keyword>
<evidence type="ECO:0000313" key="2">
    <source>
        <dbReference type="EMBL" id="SKA62754.1"/>
    </source>
</evidence>
<protein>
    <recommendedName>
        <fullName evidence="4">BIG2 domain-containing protein</fullName>
    </recommendedName>
</protein>
<dbReference type="EMBL" id="FUXZ01000004">
    <property type="protein sequence ID" value="SKA62754.1"/>
    <property type="molecule type" value="Genomic_DNA"/>
</dbReference>
<gene>
    <name evidence="2" type="ORF">SAMN02745111_00691</name>
</gene>
<evidence type="ECO:0008006" key="4">
    <source>
        <dbReference type="Google" id="ProtNLM"/>
    </source>
</evidence>
<organism evidence="2 3">
    <name type="scientific">Eubacterium uniforme</name>
    <dbReference type="NCBI Taxonomy" id="39495"/>
    <lineage>
        <taxon>Bacteria</taxon>
        <taxon>Bacillati</taxon>
        <taxon>Bacillota</taxon>
        <taxon>Clostridia</taxon>
        <taxon>Eubacteriales</taxon>
        <taxon>Eubacteriaceae</taxon>
        <taxon>Eubacterium</taxon>
    </lineage>
</organism>
<feature type="chain" id="PRO_5012956233" description="BIG2 domain-containing protein" evidence="1">
    <location>
        <begin position="29"/>
        <end position="365"/>
    </location>
</feature>
<dbReference type="AlphaFoldDB" id="A0A1T4VCR0"/>
<keyword evidence="3" id="KW-1185">Reference proteome</keyword>
<sequence>MLKFTKALKRTMALGLIAVVGLPTNAFAEKLPFPEELSPQDAQMVAYGELLGREYFVAQVNTTITFRDGEEETVGNYYAKSEGKINGDWQYEYARPTGNGQFFNMPPEHHRYIDNLNYYDVYAFKKEDGTFDFQKRDQPSKFLINNLLAFEPYIAGGVWDEKSGIGSCDASGQDDRFKPHGCYIYRYSMPSPYGTKEVEFFLDKNTALLVHVNTFEKMTYDYGDGHVVTQTVDSKYYYDYPDKLEKPEFFKDYYLDKKDDSKKVETKVENNAANATKDNKESVSDKVTFKVKGHKIKNNKLTLKKGEKVKLKVLNANGQKVTFKVKGKAIKVTEKGKITAKKKGSAKLIVKVGSKKYTLKIKVKK</sequence>
<accession>A0A1T4VCR0</accession>
<dbReference type="Proteomes" id="UP000190814">
    <property type="component" value="Unassembled WGS sequence"/>
</dbReference>
<feature type="signal peptide" evidence="1">
    <location>
        <begin position="1"/>
        <end position="28"/>
    </location>
</feature>
<dbReference type="Gene3D" id="2.60.40.1080">
    <property type="match status" value="1"/>
</dbReference>
<reference evidence="2 3" key="1">
    <citation type="submission" date="2017-02" db="EMBL/GenBank/DDBJ databases">
        <authorList>
            <person name="Peterson S.W."/>
        </authorList>
    </citation>
    <scope>NUCLEOTIDE SEQUENCE [LARGE SCALE GENOMIC DNA]</scope>
    <source>
        <strain evidence="2 3">ATCC 35992</strain>
    </source>
</reference>
<dbReference type="RefSeq" id="WP_078765581.1">
    <property type="nucleotide sequence ID" value="NZ_FUXZ01000004.1"/>
</dbReference>
<evidence type="ECO:0000313" key="3">
    <source>
        <dbReference type="Proteomes" id="UP000190814"/>
    </source>
</evidence>